<dbReference type="SMART" id="SM00855">
    <property type="entry name" value="PGAM"/>
    <property type="match status" value="1"/>
</dbReference>
<dbReference type="InterPro" id="IPR051695">
    <property type="entry name" value="Phosphoglycerate_Mutase"/>
</dbReference>
<evidence type="ECO:0000256" key="1">
    <source>
        <dbReference type="ARBA" id="ARBA00022801"/>
    </source>
</evidence>
<dbReference type="GO" id="GO:0045820">
    <property type="term" value="P:negative regulation of glycolytic process"/>
    <property type="evidence" value="ECO:0007669"/>
    <property type="project" value="TreeGrafter"/>
</dbReference>
<keyword evidence="5" id="KW-1185">Reference proteome</keyword>
<dbReference type="Proteomes" id="UP000050909">
    <property type="component" value="Unassembled WGS sequence"/>
</dbReference>
<dbReference type="GO" id="GO:0005829">
    <property type="term" value="C:cytosol"/>
    <property type="evidence" value="ECO:0007669"/>
    <property type="project" value="TreeGrafter"/>
</dbReference>
<dbReference type="EMBL" id="AZCV01000001">
    <property type="protein sequence ID" value="KRK38685.1"/>
    <property type="molecule type" value="Genomic_DNA"/>
</dbReference>
<evidence type="ECO:0000256" key="2">
    <source>
        <dbReference type="PIRSR" id="PIRSR613078-1"/>
    </source>
</evidence>
<gene>
    <name evidence="4" type="ORF">FC62_GL000373</name>
</gene>
<feature type="active site" description="Proton donor/acceptor" evidence="2">
    <location>
        <position position="87"/>
    </location>
</feature>
<feature type="binding site" evidence="3">
    <location>
        <begin position="10"/>
        <end position="17"/>
    </location>
    <ligand>
        <name>substrate</name>
    </ligand>
</feature>
<dbReference type="PANTHER" id="PTHR46517:SF1">
    <property type="entry name" value="FRUCTOSE-2,6-BISPHOSPHATASE TIGAR"/>
    <property type="match status" value="1"/>
</dbReference>
<dbReference type="Pfam" id="PF00300">
    <property type="entry name" value="His_Phos_1"/>
    <property type="match status" value="1"/>
</dbReference>
<protein>
    <submittedName>
        <fullName evidence="4">Phosphoglycerate mutase</fullName>
    </submittedName>
</protein>
<dbReference type="CDD" id="cd07067">
    <property type="entry name" value="HP_PGM_like"/>
    <property type="match status" value="1"/>
</dbReference>
<dbReference type="GO" id="GO:0004331">
    <property type="term" value="F:fructose-2,6-bisphosphate 2-phosphatase activity"/>
    <property type="evidence" value="ECO:0007669"/>
    <property type="project" value="TreeGrafter"/>
</dbReference>
<organism evidence="4 5">
    <name type="scientific">Amylolactobacillus amylotrophicus DSM 20534</name>
    <dbReference type="NCBI Taxonomy" id="1423722"/>
    <lineage>
        <taxon>Bacteria</taxon>
        <taxon>Bacillati</taxon>
        <taxon>Bacillota</taxon>
        <taxon>Bacilli</taxon>
        <taxon>Lactobacillales</taxon>
        <taxon>Lactobacillaceae</taxon>
        <taxon>Amylolactobacillus</taxon>
    </lineage>
</organism>
<dbReference type="PATRIC" id="fig|1423722.3.peg.380"/>
<proteinExistence type="predicted"/>
<feature type="binding site" evidence="3">
    <location>
        <position position="60"/>
    </location>
    <ligand>
        <name>substrate</name>
    </ligand>
</feature>
<evidence type="ECO:0000313" key="5">
    <source>
        <dbReference type="Proteomes" id="UP000050909"/>
    </source>
</evidence>
<dbReference type="SUPFAM" id="SSF53254">
    <property type="entry name" value="Phosphoglycerate mutase-like"/>
    <property type="match status" value="1"/>
</dbReference>
<feature type="active site" description="Tele-phosphohistidine intermediate" evidence="2">
    <location>
        <position position="11"/>
    </location>
</feature>
<dbReference type="GO" id="GO:0043456">
    <property type="term" value="P:regulation of pentose-phosphate shunt"/>
    <property type="evidence" value="ECO:0007669"/>
    <property type="project" value="TreeGrafter"/>
</dbReference>
<accession>A0A0R1GWF7</accession>
<dbReference type="RefSeq" id="WP_056946029.1">
    <property type="nucleotide sequence ID" value="NZ_AZCV01000001.1"/>
</dbReference>
<dbReference type="AlphaFoldDB" id="A0A0R1GWF7"/>
<reference evidence="4 5" key="1">
    <citation type="journal article" date="2015" name="Genome Announc.">
        <title>Expanding the biotechnology potential of lactobacilli through comparative genomics of 213 strains and associated genera.</title>
        <authorList>
            <person name="Sun Z."/>
            <person name="Harris H.M."/>
            <person name="McCann A."/>
            <person name="Guo C."/>
            <person name="Argimon S."/>
            <person name="Zhang W."/>
            <person name="Yang X."/>
            <person name="Jeffery I.B."/>
            <person name="Cooney J.C."/>
            <person name="Kagawa T.F."/>
            <person name="Liu W."/>
            <person name="Song Y."/>
            <person name="Salvetti E."/>
            <person name="Wrobel A."/>
            <person name="Rasinkangas P."/>
            <person name="Parkhill J."/>
            <person name="Rea M.C."/>
            <person name="O'Sullivan O."/>
            <person name="Ritari J."/>
            <person name="Douillard F.P."/>
            <person name="Paul Ross R."/>
            <person name="Yang R."/>
            <person name="Briner A.E."/>
            <person name="Felis G.E."/>
            <person name="de Vos W.M."/>
            <person name="Barrangou R."/>
            <person name="Klaenhammer T.R."/>
            <person name="Caufield P.W."/>
            <person name="Cui Y."/>
            <person name="Zhang H."/>
            <person name="O'Toole P.W."/>
        </authorList>
    </citation>
    <scope>NUCLEOTIDE SEQUENCE [LARGE SCALE GENOMIC DNA]</scope>
    <source>
        <strain evidence="4 5">DSM 20534</strain>
    </source>
</reference>
<dbReference type="InterPro" id="IPR013078">
    <property type="entry name" value="His_Pase_superF_clade-1"/>
</dbReference>
<comment type="caution">
    <text evidence="4">The sequence shown here is derived from an EMBL/GenBank/DDBJ whole genome shotgun (WGS) entry which is preliminary data.</text>
</comment>
<keyword evidence="1" id="KW-0378">Hydrolase</keyword>
<name>A0A0R1GWF7_9LACO</name>
<dbReference type="Gene3D" id="3.40.50.1240">
    <property type="entry name" value="Phosphoglycerate mutase-like"/>
    <property type="match status" value="1"/>
</dbReference>
<dbReference type="InterPro" id="IPR029033">
    <property type="entry name" value="His_PPase_superfam"/>
</dbReference>
<dbReference type="PANTHER" id="PTHR46517">
    <property type="entry name" value="FRUCTOSE-2,6-BISPHOSPHATASE TIGAR"/>
    <property type="match status" value="1"/>
</dbReference>
<evidence type="ECO:0000256" key="3">
    <source>
        <dbReference type="PIRSR" id="PIRSR613078-2"/>
    </source>
</evidence>
<evidence type="ECO:0000313" key="4">
    <source>
        <dbReference type="EMBL" id="KRK38685.1"/>
    </source>
</evidence>
<sequence length="218" mass="24668">MKEIEVYFVRHGETMYNLMRKMQGWSDTPLTERGIPVLEATAQKLQNTHFDAVYSSDLKRAVDTAKIMLTANHATDTQIIESRNLREVFFGSFEGENEEETWERVGAPYGIKTIAEFRDHYSPDFLRNATKEADVRHLAENAQEVKVRLQAGLQEIYQASADHSRILVATHGGVIKDLVSKNSPAGSPYHTQFPKNGSVTKTRLTGQNIIIDDYNLLP</sequence>